<evidence type="ECO:0000256" key="6">
    <source>
        <dbReference type="ARBA" id="ARBA00039449"/>
    </source>
</evidence>
<reference evidence="12 13" key="1">
    <citation type="submission" date="2015-07" db="EMBL/GenBank/DDBJ databases">
        <title>The genome of the fungus Escovopsis weberi, a specialized disease agent of ant agriculture.</title>
        <authorList>
            <person name="de Man T.J."/>
            <person name="Stajich J.E."/>
            <person name="Kubicek C.P."/>
            <person name="Chenthamara K."/>
            <person name="Atanasova L."/>
            <person name="Druzhinina I.S."/>
            <person name="Birnbaum S."/>
            <person name="Barribeau S.M."/>
            <person name="Teiling C."/>
            <person name="Suen G."/>
            <person name="Currie C."/>
            <person name="Gerardo N.M."/>
        </authorList>
    </citation>
    <scope>NUCLEOTIDE SEQUENCE [LARGE SCALE GENOMIC DNA]</scope>
</reference>
<gene>
    <name evidence="12" type="ORF">ESCO_003630</name>
</gene>
<dbReference type="EMBL" id="LGSR01000002">
    <property type="protein sequence ID" value="KOS22930.1"/>
    <property type="molecule type" value="Genomic_DNA"/>
</dbReference>
<dbReference type="GO" id="GO:0005737">
    <property type="term" value="C:cytoplasm"/>
    <property type="evidence" value="ECO:0007669"/>
    <property type="project" value="TreeGrafter"/>
</dbReference>
<dbReference type="GO" id="GO:0071885">
    <property type="term" value="F:N-terminal protein N-methyltransferase activity"/>
    <property type="evidence" value="ECO:0007669"/>
    <property type="project" value="UniProtKB-EC"/>
</dbReference>
<comment type="catalytic activity">
    <reaction evidence="8">
        <text>N-terminal L-seryl-L-prolyl-L-lysyl-[protein] + 3 S-adenosyl-L-methionine = N-terminal N,N,N-trimethyl-L-seryl-L-prolyl-L-lysyl-[protein] + 3 S-adenosyl-L-homocysteine + 3 H(+)</text>
        <dbReference type="Rhea" id="RHEA:54724"/>
        <dbReference type="Rhea" id="RHEA-COMP:13789"/>
        <dbReference type="Rhea" id="RHEA-COMP:13973"/>
        <dbReference type="ChEBI" id="CHEBI:15378"/>
        <dbReference type="ChEBI" id="CHEBI:57856"/>
        <dbReference type="ChEBI" id="CHEBI:59789"/>
        <dbReference type="ChEBI" id="CHEBI:138061"/>
        <dbReference type="ChEBI" id="CHEBI:138317"/>
        <dbReference type="EC" id="2.1.1.244"/>
    </reaction>
</comment>
<dbReference type="PANTHER" id="PTHR12753">
    <property type="entry name" value="AD-003 - RELATED"/>
    <property type="match status" value="1"/>
</dbReference>
<keyword evidence="3 12" id="KW-0808">Transferase</keyword>
<dbReference type="PANTHER" id="PTHR12753:SF0">
    <property type="entry name" value="ALPHA N-TERMINAL PROTEIN METHYLTRANSFERASE 1"/>
    <property type="match status" value="1"/>
</dbReference>
<name>A0A0M8N9P4_ESCWE</name>
<dbReference type="InterPro" id="IPR029063">
    <property type="entry name" value="SAM-dependent_MTases_sf"/>
</dbReference>
<dbReference type="OrthoDB" id="1298661at2759"/>
<evidence type="ECO:0000256" key="10">
    <source>
        <dbReference type="ARBA" id="ARBA00048167"/>
    </source>
</evidence>
<evidence type="ECO:0000256" key="9">
    <source>
        <dbReference type="ARBA" id="ARBA00047885"/>
    </source>
</evidence>
<evidence type="ECO:0000256" key="3">
    <source>
        <dbReference type="ARBA" id="ARBA00022679"/>
    </source>
</evidence>
<dbReference type="Proteomes" id="UP000053831">
    <property type="component" value="Unassembled WGS sequence"/>
</dbReference>
<evidence type="ECO:0000256" key="7">
    <source>
        <dbReference type="ARBA" id="ARBA00043129"/>
    </source>
</evidence>
<evidence type="ECO:0000256" key="4">
    <source>
        <dbReference type="ARBA" id="ARBA00022691"/>
    </source>
</evidence>
<evidence type="ECO:0000256" key="11">
    <source>
        <dbReference type="PIRSR" id="PIRSR016958-1"/>
    </source>
</evidence>
<protein>
    <recommendedName>
        <fullName evidence="6">Alpha N-terminal protein methyltransferase 1</fullName>
        <ecNumber evidence="5">2.1.1.244</ecNumber>
    </recommendedName>
    <alternativeName>
        <fullName evidence="7">X-Pro-Lys N-terminal protein methyltransferase 1</fullName>
    </alternativeName>
</protein>
<proteinExistence type="inferred from homology"/>
<evidence type="ECO:0000256" key="5">
    <source>
        <dbReference type="ARBA" id="ARBA00039112"/>
    </source>
</evidence>
<evidence type="ECO:0000313" key="13">
    <source>
        <dbReference type="Proteomes" id="UP000053831"/>
    </source>
</evidence>
<dbReference type="Gene3D" id="3.40.50.150">
    <property type="entry name" value="Vaccinia Virus protein VP39"/>
    <property type="match status" value="1"/>
</dbReference>
<dbReference type="InterPro" id="IPR008576">
    <property type="entry name" value="MeTrfase_NTM1"/>
</dbReference>
<dbReference type="STRING" id="150374.A0A0M8N9P4"/>
<dbReference type="AlphaFoldDB" id="A0A0M8N9P4"/>
<organism evidence="12 13">
    <name type="scientific">Escovopsis weberi</name>
    <dbReference type="NCBI Taxonomy" id="150374"/>
    <lineage>
        <taxon>Eukaryota</taxon>
        <taxon>Fungi</taxon>
        <taxon>Dikarya</taxon>
        <taxon>Ascomycota</taxon>
        <taxon>Pezizomycotina</taxon>
        <taxon>Sordariomycetes</taxon>
        <taxon>Hypocreomycetidae</taxon>
        <taxon>Hypocreales</taxon>
        <taxon>Hypocreaceae</taxon>
        <taxon>Escovopsis</taxon>
    </lineage>
</organism>
<keyword evidence="2 12" id="KW-0489">Methyltransferase</keyword>
<comment type="catalytic activity">
    <reaction evidence="10">
        <text>N-terminal L-alanyl-L-prolyl-L-lysyl-[protein] + 3 S-adenosyl-L-methionine = N-terminal N,N,N-trimethyl-L-alanyl-L-prolyl-L-lysyl-[protein] + 3 S-adenosyl-L-homocysteine + 3 H(+)</text>
        <dbReference type="Rhea" id="RHEA:54712"/>
        <dbReference type="Rhea" id="RHEA-COMP:13785"/>
        <dbReference type="Rhea" id="RHEA-COMP:13971"/>
        <dbReference type="ChEBI" id="CHEBI:15378"/>
        <dbReference type="ChEBI" id="CHEBI:57856"/>
        <dbReference type="ChEBI" id="CHEBI:59789"/>
        <dbReference type="ChEBI" id="CHEBI:138057"/>
        <dbReference type="ChEBI" id="CHEBI:138315"/>
        <dbReference type="EC" id="2.1.1.244"/>
    </reaction>
</comment>
<evidence type="ECO:0000256" key="8">
    <source>
        <dbReference type="ARBA" id="ARBA00047306"/>
    </source>
</evidence>
<dbReference type="GO" id="GO:0032259">
    <property type="term" value="P:methylation"/>
    <property type="evidence" value="ECO:0007669"/>
    <property type="project" value="UniProtKB-KW"/>
</dbReference>
<feature type="binding site" evidence="11">
    <location>
        <position position="78"/>
    </location>
    <ligand>
        <name>S-adenosyl-L-methionine</name>
        <dbReference type="ChEBI" id="CHEBI:59789"/>
    </ligand>
</feature>
<keyword evidence="4 11" id="KW-0949">S-adenosyl-L-methionine</keyword>
<sequence length="191" mass="20979">MADTAATQRPDALIDKDDGRNYWSSIDADDNGMLGGYPQVSREDLLGSRAFLAKLGIGLRNGRRRVKRVLEGGAGIGRITRGLLLPIADTVDLIEPIAKFTDALREVPGVGSIHNVGLEEWAPQEGVQYDLVWTQWCVGHLTDEQLVDYLKLCATVLEPKTGLIVIKENLISSGVDEFDDVDSSVTRYVLR</sequence>
<dbReference type="EC" id="2.1.1.244" evidence="5"/>
<dbReference type="PIRSF" id="PIRSF016958">
    <property type="entry name" value="DUF858_MeTrfase_lik"/>
    <property type="match status" value="1"/>
</dbReference>
<feature type="binding site" evidence="11">
    <location>
        <position position="73"/>
    </location>
    <ligand>
        <name>S-adenosyl-L-methionine</name>
        <dbReference type="ChEBI" id="CHEBI:59789"/>
    </ligand>
</feature>
<evidence type="ECO:0000313" key="12">
    <source>
        <dbReference type="EMBL" id="KOS22930.1"/>
    </source>
</evidence>
<keyword evidence="13" id="KW-1185">Reference proteome</keyword>
<comment type="similarity">
    <text evidence="1">Belongs to the methyltransferase superfamily. NTM1 family.</text>
</comment>
<evidence type="ECO:0000256" key="1">
    <source>
        <dbReference type="ARBA" id="ARBA00009059"/>
    </source>
</evidence>
<accession>A0A0M8N9P4</accession>
<feature type="binding site" evidence="11">
    <location>
        <position position="135"/>
    </location>
    <ligand>
        <name>S-adenosyl-L-methionine</name>
        <dbReference type="ChEBI" id="CHEBI:59789"/>
    </ligand>
</feature>
<comment type="caution">
    <text evidence="12">The sequence shown here is derived from an EMBL/GenBank/DDBJ whole genome shotgun (WGS) entry which is preliminary data.</text>
</comment>
<dbReference type="Pfam" id="PF05891">
    <property type="entry name" value="Methyltransf_PK"/>
    <property type="match status" value="1"/>
</dbReference>
<comment type="catalytic activity">
    <reaction evidence="9">
        <text>N-terminal L-prolyl-L-prolyl-L-lysyl-[protein] + 2 S-adenosyl-L-methionine = N-terminal N,N-dimethyl-L-prolyl-L-prolyl-L-lysyl-[protein] + 2 S-adenosyl-L-homocysteine + 2 H(+)</text>
        <dbReference type="Rhea" id="RHEA:54736"/>
        <dbReference type="Rhea" id="RHEA-COMP:13787"/>
        <dbReference type="Rhea" id="RHEA-COMP:13974"/>
        <dbReference type="ChEBI" id="CHEBI:15378"/>
        <dbReference type="ChEBI" id="CHEBI:57856"/>
        <dbReference type="ChEBI" id="CHEBI:59789"/>
        <dbReference type="ChEBI" id="CHEBI:138059"/>
        <dbReference type="ChEBI" id="CHEBI:138318"/>
        <dbReference type="EC" id="2.1.1.244"/>
    </reaction>
</comment>
<dbReference type="SUPFAM" id="SSF53335">
    <property type="entry name" value="S-adenosyl-L-methionine-dependent methyltransferases"/>
    <property type="match status" value="1"/>
</dbReference>
<evidence type="ECO:0000256" key="2">
    <source>
        <dbReference type="ARBA" id="ARBA00022603"/>
    </source>
</evidence>